<sequence length="299" mass="34535">MLDQIKQFLHYISVEKGLSVNTLQSYERDLTQFALYIKETFQVQEVQQIKKQHVTSYLLHGRQQGKASASISRSLVAIRGFFQFLQIERWIDKNPIQHLEMPKQEKRLPKALSIEEVDRLLQAPDVKEKAGLRDKAMLEILYASGMRVTELLDLNMDSVHTGMGFVRCIGKGSKERIIPLGKISLTCVHEYVEMARPHFVRKQPQEDALFVNQKGVRMTRQGFWKIIKKYGSELGIKKELTPHTLRHSFATHLLENGADLRAVQEMLGHADISTTQIYTHVTKSKMKEIYDRAHPRAKK</sequence>
<dbReference type="InterPro" id="IPR044068">
    <property type="entry name" value="CB"/>
</dbReference>
<dbReference type="NCBIfam" id="TIGR02224">
    <property type="entry name" value="recomb_XerC"/>
    <property type="match status" value="1"/>
</dbReference>
<feature type="active site" evidence="12">
    <location>
        <position position="171"/>
    </location>
</feature>
<feature type="active site" description="O-(3'-phospho-DNA)-tyrosine intermediate" evidence="12">
    <location>
        <position position="278"/>
    </location>
</feature>
<evidence type="ECO:0000256" key="3">
    <source>
        <dbReference type="ARBA" id="ARBA00010450"/>
    </source>
</evidence>
<organism evidence="15 16">
    <name type="scientific">Marinicrinis sediminis</name>
    <dbReference type="NCBI Taxonomy" id="1652465"/>
    <lineage>
        <taxon>Bacteria</taxon>
        <taxon>Bacillati</taxon>
        <taxon>Bacillota</taxon>
        <taxon>Bacilli</taxon>
        <taxon>Bacillales</taxon>
        <taxon>Paenibacillaceae</taxon>
    </lineage>
</organism>
<dbReference type="InterPro" id="IPR010998">
    <property type="entry name" value="Integrase_recombinase_N"/>
</dbReference>
<accession>A0ABW5RCS5</accession>
<dbReference type="PANTHER" id="PTHR30349:SF81">
    <property type="entry name" value="TYROSINE RECOMBINASE XERC"/>
    <property type="match status" value="1"/>
</dbReference>
<feature type="domain" description="Core-binding (CB)" evidence="14">
    <location>
        <begin position="1"/>
        <end position="86"/>
    </location>
</feature>
<comment type="similarity">
    <text evidence="3 12">Belongs to the 'phage' integrase family. XerD subfamily.</text>
</comment>
<dbReference type="CDD" id="cd00798">
    <property type="entry name" value="INT_XerDC_C"/>
    <property type="match status" value="1"/>
</dbReference>
<dbReference type="PROSITE" id="PS51900">
    <property type="entry name" value="CB"/>
    <property type="match status" value="1"/>
</dbReference>
<evidence type="ECO:0000259" key="13">
    <source>
        <dbReference type="PROSITE" id="PS51898"/>
    </source>
</evidence>
<protein>
    <recommendedName>
        <fullName evidence="4 12">Tyrosine recombinase XerD</fullName>
    </recommendedName>
</protein>
<comment type="subcellular location">
    <subcellularLocation>
        <location evidence="1 12">Cytoplasm</location>
    </subcellularLocation>
</comment>
<evidence type="ECO:0000256" key="9">
    <source>
        <dbReference type="ARBA" id="ARBA00023125"/>
    </source>
</evidence>
<name>A0ABW5RCS5_9BACL</name>
<dbReference type="InterPro" id="IPR004107">
    <property type="entry name" value="Integrase_SAM-like_N"/>
</dbReference>
<dbReference type="SUPFAM" id="SSF56349">
    <property type="entry name" value="DNA breaking-rejoining enzymes"/>
    <property type="match status" value="1"/>
</dbReference>
<keyword evidence="8 12" id="KW-0229">DNA integration</keyword>
<dbReference type="InterPro" id="IPR050090">
    <property type="entry name" value="Tyrosine_recombinase_XerCD"/>
</dbReference>
<dbReference type="EMBL" id="JBHUMM010000043">
    <property type="protein sequence ID" value="MFD2672828.1"/>
    <property type="molecule type" value="Genomic_DNA"/>
</dbReference>
<keyword evidence="5 12" id="KW-0963">Cytoplasm</keyword>
<evidence type="ECO:0000256" key="10">
    <source>
        <dbReference type="ARBA" id="ARBA00023172"/>
    </source>
</evidence>
<dbReference type="Proteomes" id="UP001597497">
    <property type="component" value="Unassembled WGS sequence"/>
</dbReference>
<dbReference type="InterPro" id="IPR013762">
    <property type="entry name" value="Integrase-like_cat_sf"/>
</dbReference>
<evidence type="ECO:0000256" key="4">
    <source>
        <dbReference type="ARBA" id="ARBA00015810"/>
    </source>
</evidence>
<feature type="domain" description="Tyr recombinase" evidence="13">
    <location>
        <begin position="107"/>
        <end position="291"/>
    </location>
</feature>
<proteinExistence type="inferred from homology"/>
<dbReference type="NCBIfam" id="TIGR02225">
    <property type="entry name" value="recomb_XerD"/>
    <property type="match status" value="1"/>
</dbReference>
<dbReference type="HAMAP" id="MF_01808">
    <property type="entry name" value="Recomb_XerC_XerD"/>
    <property type="match status" value="1"/>
</dbReference>
<dbReference type="RefSeq" id="WP_379930389.1">
    <property type="nucleotide sequence ID" value="NZ_JBHUMM010000043.1"/>
</dbReference>
<dbReference type="HAMAP" id="MF_01807">
    <property type="entry name" value="Recomb_XerD"/>
    <property type="match status" value="1"/>
</dbReference>
<keyword evidence="6 12" id="KW-0132">Cell division</keyword>
<feature type="active site" evidence="12">
    <location>
        <position position="246"/>
    </location>
</feature>
<dbReference type="InterPro" id="IPR002104">
    <property type="entry name" value="Integrase_catalytic"/>
</dbReference>
<keyword evidence="16" id="KW-1185">Reference proteome</keyword>
<dbReference type="InterPro" id="IPR011931">
    <property type="entry name" value="Recomb_XerC"/>
</dbReference>
<comment type="similarity">
    <text evidence="2">Belongs to the 'phage' integrase family. XerC subfamily.</text>
</comment>
<evidence type="ECO:0000256" key="12">
    <source>
        <dbReference type="HAMAP-Rule" id="MF_01807"/>
    </source>
</evidence>
<dbReference type="Pfam" id="PF02899">
    <property type="entry name" value="Phage_int_SAM_1"/>
    <property type="match status" value="1"/>
</dbReference>
<evidence type="ECO:0000256" key="8">
    <source>
        <dbReference type="ARBA" id="ARBA00022908"/>
    </source>
</evidence>
<keyword evidence="11 12" id="KW-0131">Cell cycle</keyword>
<dbReference type="InterPro" id="IPR023009">
    <property type="entry name" value="Tyrosine_recombinase_XerC/XerD"/>
</dbReference>
<dbReference type="InterPro" id="IPR011010">
    <property type="entry name" value="DNA_brk_join_enz"/>
</dbReference>
<comment type="function">
    <text evidence="12">Site-specific tyrosine recombinase, which acts by catalyzing the cutting and rejoining of the recombining DNA molecules. The XerC-XerD complex is essential to convert dimers of the bacterial chromosome into monomers to permit their segregation at cell division. It also contributes to the segregational stability of plasmids.</text>
</comment>
<gene>
    <name evidence="12 15" type="primary">xerD</name>
    <name evidence="15" type="ORF">ACFSUC_14765</name>
</gene>
<dbReference type="InterPro" id="IPR011932">
    <property type="entry name" value="Recomb_XerD"/>
</dbReference>
<evidence type="ECO:0000256" key="1">
    <source>
        <dbReference type="ARBA" id="ARBA00004496"/>
    </source>
</evidence>
<feature type="active site" evidence="12">
    <location>
        <position position="147"/>
    </location>
</feature>
<dbReference type="Pfam" id="PF00589">
    <property type="entry name" value="Phage_integrase"/>
    <property type="match status" value="1"/>
</dbReference>
<comment type="caution">
    <text evidence="15">The sequence shown here is derived from an EMBL/GenBank/DDBJ whole genome shotgun (WGS) entry which is preliminary data.</text>
</comment>
<evidence type="ECO:0000256" key="11">
    <source>
        <dbReference type="ARBA" id="ARBA00023306"/>
    </source>
</evidence>
<evidence type="ECO:0000256" key="2">
    <source>
        <dbReference type="ARBA" id="ARBA00006657"/>
    </source>
</evidence>
<dbReference type="NCBIfam" id="NF040815">
    <property type="entry name" value="recomb_XerA_Arch"/>
    <property type="match status" value="1"/>
</dbReference>
<keyword evidence="9 12" id="KW-0238">DNA-binding</keyword>
<evidence type="ECO:0000259" key="14">
    <source>
        <dbReference type="PROSITE" id="PS51900"/>
    </source>
</evidence>
<feature type="active site" evidence="12">
    <location>
        <position position="269"/>
    </location>
</feature>
<comment type="subunit">
    <text evidence="12">Forms a cyclic heterotetrameric complex composed of two molecules of XerC and two molecules of XerD.</text>
</comment>
<evidence type="ECO:0000256" key="7">
    <source>
        <dbReference type="ARBA" id="ARBA00022829"/>
    </source>
</evidence>
<dbReference type="PROSITE" id="PS51898">
    <property type="entry name" value="TYR_RECOMBINASE"/>
    <property type="match status" value="1"/>
</dbReference>
<dbReference type="PANTHER" id="PTHR30349">
    <property type="entry name" value="PHAGE INTEGRASE-RELATED"/>
    <property type="match status" value="1"/>
</dbReference>
<evidence type="ECO:0000256" key="5">
    <source>
        <dbReference type="ARBA" id="ARBA00022490"/>
    </source>
</evidence>
<dbReference type="Gene3D" id="1.10.443.10">
    <property type="entry name" value="Intergrase catalytic core"/>
    <property type="match status" value="1"/>
</dbReference>
<dbReference type="Gene3D" id="1.10.150.130">
    <property type="match status" value="1"/>
</dbReference>
<reference evidence="16" key="1">
    <citation type="journal article" date="2019" name="Int. J. Syst. Evol. Microbiol.">
        <title>The Global Catalogue of Microorganisms (GCM) 10K type strain sequencing project: providing services to taxonomists for standard genome sequencing and annotation.</title>
        <authorList>
            <consortium name="The Broad Institute Genomics Platform"/>
            <consortium name="The Broad Institute Genome Sequencing Center for Infectious Disease"/>
            <person name="Wu L."/>
            <person name="Ma J."/>
        </authorList>
    </citation>
    <scope>NUCLEOTIDE SEQUENCE [LARGE SCALE GENOMIC DNA]</scope>
    <source>
        <strain evidence="16">KCTC 33676</strain>
    </source>
</reference>
<evidence type="ECO:0000313" key="16">
    <source>
        <dbReference type="Proteomes" id="UP001597497"/>
    </source>
</evidence>
<evidence type="ECO:0000313" key="15">
    <source>
        <dbReference type="EMBL" id="MFD2672828.1"/>
    </source>
</evidence>
<evidence type="ECO:0000256" key="6">
    <source>
        <dbReference type="ARBA" id="ARBA00022618"/>
    </source>
</evidence>
<feature type="active site" evidence="12">
    <location>
        <position position="243"/>
    </location>
</feature>
<keyword evidence="7 12" id="KW-0159">Chromosome partition</keyword>
<keyword evidence="10 12" id="KW-0233">DNA recombination</keyword>
<dbReference type="NCBIfam" id="NF001399">
    <property type="entry name" value="PRK00283.1"/>
    <property type="match status" value="1"/>
</dbReference>